<proteinExistence type="predicted"/>
<keyword evidence="3" id="KW-1185">Reference proteome</keyword>
<sequence>MTVSHPFHVSLSLRAVRGDPALLDAFLEQGLHPELGLDPILMDAADPAWHRRIQGALKAARVDVALHLPFFDLQPGAADALIREATKQRLMRAMEVAAGYCPTHLVGHAAYDRILYIRSYADWRDRAVQTWAEVLDSWSDHPPLHLENVHETDPATVAGLALALREHLPESAGRLGVCFDIGHWHSFAGGHALGNLDDWVQALAPVMTHLHLHDNDGTFDQHLAPGTGTIPWPAVFAALSSRGLVPSVTFETHDPSRRQGIAPFLAAYADAFPFFPIITP</sequence>
<keyword evidence="2" id="KW-0413">Isomerase</keyword>
<organism evidence="2 3">
    <name type="scientific">Desulfolutivibrio sulfodismutans</name>
    <dbReference type="NCBI Taxonomy" id="63561"/>
    <lineage>
        <taxon>Bacteria</taxon>
        <taxon>Pseudomonadati</taxon>
        <taxon>Thermodesulfobacteriota</taxon>
        <taxon>Desulfovibrionia</taxon>
        <taxon>Desulfovibrionales</taxon>
        <taxon>Desulfovibrionaceae</taxon>
        <taxon>Desulfolutivibrio</taxon>
    </lineage>
</organism>
<evidence type="ECO:0000259" key="1">
    <source>
        <dbReference type="Pfam" id="PF01261"/>
    </source>
</evidence>
<dbReference type="SUPFAM" id="SSF51658">
    <property type="entry name" value="Xylose isomerase-like"/>
    <property type="match status" value="1"/>
</dbReference>
<dbReference type="AlphaFoldDB" id="A0A7K3NIF3"/>
<accession>A0A7K3NIF3</accession>
<evidence type="ECO:0000313" key="2">
    <source>
        <dbReference type="EMBL" id="NDY55972.1"/>
    </source>
</evidence>
<dbReference type="PANTHER" id="PTHR12110">
    <property type="entry name" value="HYDROXYPYRUVATE ISOMERASE"/>
    <property type="match status" value="1"/>
</dbReference>
<dbReference type="EMBL" id="JAAGRQ010000012">
    <property type="protein sequence ID" value="NDY55972.1"/>
    <property type="molecule type" value="Genomic_DNA"/>
</dbReference>
<dbReference type="Pfam" id="PF01261">
    <property type="entry name" value="AP_endonuc_2"/>
    <property type="match status" value="1"/>
</dbReference>
<gene>
    <name evidence="2" type="ORF">G3N56_04335</name>
</gene>
<dbReference type="GO" id="GO:0016853">
    <property type="term" value="F:isomerase activity"/>
    <property type="evidence" value="ECO:0007669"/>
    <property type="project" value="UniProtKB-KW"/>
</dbReference>
<dbReference type="RefSeq" id="WP_163301026.1">
    <property type="nucleotide sequence ID" value="NZ_JAAGRQ010000012.1"/>
</dbReference>
<feature type="domain" description="Xylose isomerase-like TIM barrel" evidence="1">
    <location>
        <begin position="46"/>
        <end position="256"/>
    </location>
</feature>
<dbReference type="PANTHER" id="PTHR12110:SF53">
    <property type="entry name" value="BLR5974 PROTEIN"/>
    <property type="match status" value="1"/>
</dbReference>
<evidence type="ECO:0000313" key="3">
    <source>
        <dbReference type="Proteomes" id="UP000469724"/>
    </source>
</evidence>
<dbReference type="InterPro" id="IPR050312">
    <property type="entry name" value="IolE/XylAMocC-like"/>
</dbReference>
<comment type="caution">
    <text evidence="2">The sequence shown here is derived from an EMBL/GenBank/DDBJ whole genome shotgun (WGS) entry which is preliminary data.</text>
</comment>
<name>A0A7K3NIF3_9BACT</name>
<dbReference type="Proteomes" id="UP000469724">
    <property type="component" value="Unassembled WGS sequence"/>
</dbReference>
<dbReference type="InterPro" id="IPR036237">
    <property type="entry name" value="Xyl_isomerase-like_sf"/>
</dbReference>
<dbReference type="Gene3D" id="3.20.20.150">
    <property type="entry name" value="Divalent-metal-dependent TIM barrel enzymes"/>
    <property type="match status" value="1"/>
</dbReference>
<protein>
    <submittedName>
        <fullName evidence="2">Sugar phosphate isomerase/epimerase</fullName>
    </submittedName>
</protein>
<reference evidence="2 3" key="1">
    <citation type="submission" date="2020-02" db="EMBL/GenBank/DDBJ databases">
        <title>Comparative genomics of sulfur disproportionating microorganisms.</title>
        <authorList>
            <person name="Ward L.M."/>
            <person name="Bertran E."/>
            <person name="Johnston D.T."/>
        </authorList>
    </citation>
    <scope>NUCLEOTIDE SEQUENCE [LARGE SCALE GENOMIC DNA]</scope>
    <source>
        <strain evidence="2 3">DSM 3696</strain>
    </source>
</reference>
<dbReference type="InterPro" id="IPR013022">
    <property type="entry name" value="Xyl_isomerase-like_TIM-brl"/>
</dbReference>